<dbReference type="Proteomes" id="UP000306402">
    <property type="component" value="Unassembled WGS sequence"/>
</dbReference>
<dbReference type="SUPFAM" id="SSF52266">
    <property type="entry name" value="SGNH hydrolase"/>
    <property type="match status" value="1"/>
</dbReference>
<dbReference type="RefSeq" id="WP_138365133.1">
    <property type="nucleotide sequence ID" value="NZ_VCEJ01000002.1"/>
</dbReference>
<evidence type="ECO:0000313" key="2">
    <source>
        <dbReference type="EMBL" id="TLV03923.1"/>
    </source>
</evidence>
<feature type="transmembrane region" description="Helical" evidence="1">
    <location>
        <begin position="7"/>
        <end position="25"/>
    </location>
</feature>
<dbReference type="EMBL" id="VCEJ01000002">
    <property type="protein sequence ID" value="TLV03923.1"/>
    <property type="molecule type" value="Genomic_DNA"/>
</dbReference>
<proteinExistence type="predicted"/>
<dbReference type="AlphaFoldDB" id="A0A5R9L5T2"/>
<organism evidence="2 3">
    <name type="scientific">Dyadobacter luticola</name>
    <dbReference type="NCBI Taxonomy" id="1979387"/>
    <lineage>
        <taxon>Bacteria</taxon>
        <taxon>Pseudomonadati</taxon>
        <taxon>Bacteroidota</taxon>
        <taxon>Cytophagia</taxon>
        <taxon>Cytophagales</taxon>
        <taxon>Spirosomataceae</taxon>
        <taxon>Dyadobacter</taxon>
    </lineage>
</organism>
<dbReference type="GO" id="GO:0016788">
    <property type="term" value="F:hydrolase activity, acting on ester bonds"/>
    <property type="evidence" value="ECO:0007669"/>
    <property type="project" value="UniProtKB-ARBA"/>
</dbReference>
<gene>
    <name evidence="2" type="ORF">FEN17_10155</name>
</gene>
<comment type="caution">
    <text evidence="2">The sequence shown here is derived from an EMBL/GenBank/DDBJ whole genome shotgun (WGS) entry which is preliminary data.</text>
</comment>
<keyword evidence="1" id="KW-0472">Membrane</keyword>
<keyword evidence="1" id="KW-0812">Transmembrane</keyword>
<dbReference type="InterPro" id="IPR036514">
    <property type="entry name" value="SGNH_hydro_sf"/>
</dbReference>
<keyword evidence="1" id="KW-1133">Transmembrane helix</keyword>
<feature type="transmembrane region" description="Helical" evidence="1">
    <location>
        <begin position="31"/>
        <end position="53"/>
    </location>
</feature>
<reference evidence="2 3" key="1">
    <citation type="submission" date="2019-05" db="EMBL/GenBank/DDBJ databases">
        <authorList>
            <person name="Qu J.-H."/>
        </authorList>
    </citation>
    <scope>NUCLEOTIDE SEQUENCE [LARGE SCALE GENOMIC DNA]</scope>
    <source>
        <strain evidence="2 3">T17</strain>
    </source>
</reference>
<sequence length="419" mass="48296">MSKTQTRLVMAMTGLFLLSVTIYRWQAFTHFIWTILLFKALVPASLLMICYGLGRMLRLPLVVCLALPPLAEAINWQYIRHFIRINQVANVHHIGILERWIDYRDVIQFNRQFSSFNNDLGYTLWPGSIGAHSSLEYHNQYQINSLGVRDDEKSLENPEIIFLGDSFTMGWGIDQDKTFAHLTEKQLGVKALNAGISSYGTFREMLLFKKLQRDSCKLLVIQYCDNDLEENVAHLREANPSQRLTPEKFEKVTIFNRINESYFPMRYTYFFLREKDILKRIFTNPLEVWSDSQAALTSWISGKPLAENKPAEIKSSSKVREHTENFYHVLKKIREIYSGNIVVMHLDGRYTKPELINAFEAQAKQSGDTQLHFLRTADFLTAHDYFPVDGHLNAAGHQKVASKLGQLIREVGGISSHVN</sequence>
<protein>
    <submittedName>
        <fullName evidence="2">Uncharacterized protein</fullName>
    </submittedName>
</protein>
<accession>A0A5R9L5T2</accession>
<evidence type="ECO:0000256" key="1">
    <source>
        <dbReference type="SAM" id="Phobius"/>
    </source>
</evidence>
<dbReference type="Gene3D" id="3.40.50.1110">
    <property type="entry name" value="SGNH hydrolase"/>
    <property type="match status" value="2"/>
</dbReference>
<evidence type="ECO:0000313" key="3">
    <source>
        <dbReference type="Proteomes" id="UP000306402"/>
    </source>
</evidence>
<keyword evidence="3" id="KW-1185">Reference proteome</keyword>
<name>A0A5R9L5T2_9BACT</name>
<dbReference type="OrthoDB" id="1414387at2"/>